<accession>A0ABU0C707</accession>
<evidence type="ECO:0000256" key="1">
    <source>
        <dbReference type="ARBA" id="ARBA00009387"/>
    </source>
</evidence>
<comment type="similarity">
    <text evidence="1">Belongs to the virb1 family.</text>
</comment>
<name>A0ABU0C707_9BRAD</name>
<feature type="domain" description="Transglycosylase SLT" evidence="3">
    <location>
        <begin position="59"/>
        <end position="185"/>
    </location>
</feature>
<dbReference type="InterPro" id="IPR008258">
    <property type="entry name" value="Transglycosylase_SLT_dom_1"/>
</dbReference>
<evidence type="ECO:0000313" key="5">
    <source>
        <dbReference type="Proteomes" id="UP001230253"/>
    </source>
</evidence>
<evidence type="ECO:0000259" key="3">
    <source>
        <dbReference type="Pfam" id="PF01464"/>
    </source>
</evidence>
<keyword evidence="5" id="KW-1185">Reference proteome</keyword>
<sequence>MARLLRKTALAAACSFSLIAATCGAAGAAATLGDGAGAAGKAAGKAAGGNICEREMAVAAKKYGVPLGVLYAVGLTETGRKGSLQPYAMNIHGRPFFGKSVADALEEFKRSRAAGSKLIDMGCMQINHHFHSEHFASPADMFNPKKNVDYAARFLTNLRKREGSWTLAVARYHAGPNNNPAQKRYVCAVITNMVATGFGAWTKESKEFCG</sequence>
<comment type="caution">
    <text evidence="4">The sequence shown here is derived from an EMBL/GenBank/DDBJ whole genome shotgun (WGS) entry which is preliminary data.</text>
</comment>
<reference evidence="4 5" key="1">
    <citation type="submission" date="2023-07" db="EMBL/GenBank/DDBJ databases">
        <title>Genomic Encyclopedia of Type Strains, Phase IV (KMG-IV): sequencing the most valuable type-strain genomes for metagenomic binning, comparative biology and taxonomic classification.</title>
        <authorList>
            <person name="Goeker M."/>
        </authorList>
    </citation>
    <scope>NUCLEOTIDE SEQUENCE [LARGE SCALE GENOMIC DNA]</scope>
    <source>
        <strain evidence="4 5">DSM 11549</strain>
    </source>
</reference>
<gene>
    <name evidence="4" type="ORF">J2R99_002182</name>
</gene>
<dbReference type="InterPro" id="IPR023346">
    <property type="entry name" value="Lysozyme-like_dom_sf"/>
</dbReference>
<evidence type="ECO:0000313" key="4">
    <source>
        <dbReference type="EMBL" id="MDQ0326313.1"/>
    </source>
</evidence>
<dbReference type="EMBL" id="JAUSUK010000002">
    <property type="protein sequence ID" value="MDQ0326313.1"/>
    <property type="molecule type" value="Genomic_DNA"/>
</dbReference>
<dbReference type="SUPFAM" id="SSF53955">
    <property type="entry name" value="Lysozyme-like"/>
    <property type="match status" value="1"/>
</dbReference>
<feature type="signal peptide" evidence="2">
    <location>
        <begin position="1"/>
        <end position="20"/>
    </location>
</feature>
<dbReference type="Pfam" id="PF01464">
    <property type="entry name" value="SLT"/>
    <property type="match status" value="1"/>
</dbReference>
<feature type="chain" id="PRO_5046038692" evidence="2">
    <location>
        <begin position="21"/>
        <end position="210"/>
    </location>
</feature>
<organism evidence="4 5">
    <name type="scientific">Rhodopseudomonas julia</name>
    <dbReference type="NCBI Taxonomy" id="200617"/>
    <lineage>
        <taxon>Bacteria</taxon>
        <taxon>Pseudomonadati</taxon>
        <taxon>Pseudomonadota</taxon>
        <taxon>Alphaproteobacteria</taxon>
        <taxon>Hyphomicrobiales</taxon>
        <taxon>Nitrobacteraceae</taxon>
        <taxon>Rhodopseudomonas</taxon>
    </lineage>
</organism>
<dbReference type="Gene3D" id="1.10.530.10">
    <property type="match status" value="1"/>
</dbReference>
<proteinExistence type="inferred from homology"/>
<keyword evidence="2" id="KW-0732">Signal</keyword>
<evidence type="ECO:0000256" key="2">
    <source>
        <dbReference type="SAM" id="SignalP"/>
    </source>
</evidence>
<protein>
    <submittedName>
        <fullName evidence="4">Soluble lytic murein transglycosylase-like protein</fullName>
    </submittedName>
</protein>
<dbReference type="Proteomes" id="UP001230253">
    <property type="component" value="Unassembled WGS sequence"/>
</dbReference>
<dbReference type="RefSeq" id="WP_370872349.1">
    <property type="nucleotide sequence ID" value="NZ_JAUSUK010000002.1"/>
</dbReference>